<accession>A0ABY2BBA5</accession>
<name>A0ABY2BBA5_9ACTN</name>
<dbReference type="NCBIfam" id="NF042914">
    <property type="entry name" value="SAV915_dom"/>
    <property type="match status" value="1"/>
</dbReference>
<feature type="region of interest" description="Disordered" evidence="1">
    <location>
        <begin position="84"/>
        <end position="105"/>
    </location>
</feature>
<keyword evidence="3" id="KW-1185">Reference proteome</keyword>
<organism evidence="2 3">
    <name type="scientific">Kribbella orskensis</name>
    <dbReference type="NCBI Taxonomy" id="2512216"/>
    <lineage>
        <taxon>Bacteria</taxon>
        <taxon>Bacillati</taxon>
        <taxon>Actinomycetota</taxon>
        <taxon>Actinomycetes</taxon>
        <taxon>Propionibacteriales</taxon>
        <taxon>Kribbellaceae</taxon>
        <taxon>Kribbella</taxon>
    </lineage>
</organism>
<dbReference type="RefSeq" id="WP_132194226.1">
    <property type="nucleotide sequence ID" value="NZ_SLWM01000020.1"/>
</dbReference>
<proteinExistence type="predicted"/>
<evidence type="ECO:0008006" key="4">
    <source>
        <dbReference type="Google" id="ProtNLM"/>
    </source>
</evidence>
<evidence type="ECO:0000256" key="1">
    <source>
        <dbReference type="SAM" id="MobiDB-lite"/>
    </source>
</evidence>
<dbReference type="InterPro" id="IPR049975">
    <property type="entry name" value="SAV_915-like_dom"/>
</dbReference>
<comment type="caution">
    <text evidence="2">The sequence shown here is derived from an EMBL/GenBank/DDBJ whole genome shotgun (WGS) entry which is preliminary data.</text>
</comment>
<dbReference type="Proteomes" id="UP000295818">
    <property type="component" value="Unassembled WGS sequence"/>
</dbReference>
<sequence length="105" mass="11026">MSVPLFVPTRVAGAADVAALQFGRRPDGVRVGIAFSSMELLRAATGPRQEWIRMHESVLRELLAPFGISIIQLDPVLVGPDVGTPAPASVETAARDSVLAGHGGR</sequence>
<dbReference type="EMBL" id="SLWM01000020">
    <property type="protein sequence ID" value="TCO14451.1"/>
    <property type="molecule type" value="Genomic_DNA"/>
</dbReference>
<reference evidence="2 3" key="1">
    <citation type="journal article" date="2015" name="Stand. Genomic Sci.">
        <title>Genomic Encyclopedia of Bacterial and Archaeal Type Strains, Phase III: the genomes of soil and plant-associated and newly described type strains.</title>
        <authorList>
            <person name="Whitman W.B."/>
            <person name="Woyke T."/>
            <person name="Klenk H.P."/>
            <person name="Zhou Y."/>
            <person name="Lilburn T.G."/>
            <person name="Beck B.J."/>
            <person name="De Vos P."/>
            <person name="Vandamme P."/>
            <person name="Eisen J.A."/>
            <person name="Garrity G."/>
            <person name="Hugenholtz P."/>
            <person name="Kyrpides N.C."/>
        </authorList>
    </citation>
    <scope>NUCLEOTIDE SEQUENCE [LARGE SCALE GENOMIC DNA]</scope>
    <source>
        <strain evidence="2 3">VKM Ac-2538</strain>
    </source>
</reference>
<evidence type="ECO:0000313" key="2">
    <source>
        <dbReference type="EMBL" id="TCO14451.1"/>
    </source>
</evidence>
<protein>
    <recommendedName>
        <fullName evidence="4">Type III secretion system (T3SS) SseB-like protein</fullName>
    </recommendedName>
</protein>
<evidence type="ECO:0000313" key="3">
    <source>
        <dbReference type="Proteomes" id="UP000295818"/>
    </source>
</evidence>
<gene>
    <name evidence="2" type="ORF">EV644_12075</name>
</gene>